<keyword evidence="20" id="KW-1185">Reference proteome</keyword>
<evidence type="ECO:0000256" key="11">
    <source>
        <dbReference type="ARBA" id="ARBA00023211"/>
    </source>
</evidence>
<dbReference type="HAMAP" id="MF_00138">
    <property type="entry name" value="GARS"/>
    <property type="match status" value="1"/>
</dbReference>
<feature type="domain" description="ATP-grasp" evidence="18">
    <location>
        <begin position="137"/>
        <end position="346"/>
    </location>
</feature>
<evidence type="ECO:0000256" key="16">
    <source>
        <dbReference type="ARBA" id="ARBA00049057"/>
    </source>
</evidence>
<dbReference type="HOGENOM" id="CLU_005361_0_2_1"/>
<comment type="pathway">
    <text evidence="2">Purine metabolism; IMP biosynthesis via de novo pathway; 5-amino-1-(5-phospho-D-ribosyl)imidazole from N(2)-formyl-N(1)-(5-phospho-D-ribosyl)glycinamide: step 2/2.</text>
</comment>
<dbReference type="PANTHER" id="PTHR10520">
    <property type="entry name" value="TRIFUNCTIONAL PURINE BIOSYNTHETIC PROTEIN ADENOSINE-3-RELATED"/>
    <property type="match status" value="1"/>
</dbReference>
<dbReference type="Gene3D" id="3.90.650.10">
    <property type="entry name" value="PurM-like C-terminal domain"/>
    <property type="match status" value="1"/>
</dbReference>
<dbReference type="OMA" id="EVMQACC"/>
<dbReference type="InterPro" id="IPR020561">
    <property type="entry name" value="PRibGlycinamid_synth_ATP-grasp"/>
</dbReference>
<dbReference type="PROSITE" id="PS00184">
    <property type="entry name" value="GARS"/>
    <property type="match status" value="1"/>
</dbReference>
<dbReference type="FunFam" id="3.30.1330.10:FF:000001">
    <property type="entry name" value="Phosphoribosylformylglycinamidine cyclo-ligase"/>
    <property type="match status" value="1"/>
</dbReference>
<keyword evidence="12" id="KW-0511">Multifunctional enzyme</keyword>
<dbReference type="AlphaFoldDB" id="A5DIM2"/>
<comment type="similarity">
    <text evidence="14">In the C-terminal section; belongs to the AIR synthase family.</text>
</comment>
<dbReference type="InterPro" id="IPR020560">
    <property type="entry name" value="PRibGlycinamide_synth_C-dom"/>
</dbReference>
<keyword evidence="10" id="KW-0460">Magnesium</keyword>
<evidence type="ECO:0000256" key="17">
    <source>
        <dbReference type="PROSITE-ProRule" id="PRU00409"/>
    </source>
</evidence>
<dbReference type="FunFam" id="3.30.470.20:FF:000018">
    <property type="entry name" value="Trifunctional purine biosynthetic protein adenosine-3"/>
    <property type="match status" value="1"/>
</dbReference>
<dbReference type="SUPFAM" id="SSF56042">
    <property type="entry name" value="PurM C-terminal domain-like"/>
    <property type="match status" value="1"/>
</dbReference>
<dbReference type="FunFam" id="3.90.650.10:FF:000007">
    <property type="entry name" value="Trifunctional purine biosynthetic protein adenosine-3"/>
    <property type="match status" value="1"/>
</dbReference>
<dbReference type="InterPro" id="IPR020562">
    <property type="entry name" value="PRibGlycinamide_synth_N"/>
</dbReference>
<evidence type="ECO:0000313" key="19">
    <source>
        <dbReference type="EMBL" id="EDK39025.2"/>
    </source>
</evidence>
<dbReference type="InterPro" id="IPR016188">
    <property type="entry name" value="PurM-like_N"/>
</dbReference>
<comment type="catalytic activity">
    <reaction evidence="16">
        <text>2-formamido-N(1)-(5-O-phospho-beta-D-ribosyl)acetamidine + ATP = 5-amino-1-(5-phospho-beta-D-ribosyl)imidazole + ADP + phosphate + H(+)</text>
        <dbReference type="Rhea" id="RHEA:23032"/>
        <dbReference type="ChEBI" id="CHEBI:15378"/>
        <dbReference type="ChEBI" id="CHEBI:30616"/>
        <dbReference type="ChEBI" id="CHEBI:43474"/>
        <dbReference type="ChEBI" id="CHEBI:137981"/>
        <dbReference type="ChEBI" id="CHEBI:147287"/>
        <dbReference type="ChEBI" id="CHEBI:456216"/>
        <dbReference type="EC" id="6.3.3.1"/>
    </reaction>
</comment>
<evidence type="ECO:0000259" key="18">
    <source>
        <dbReference type="PROSITE" id="PS50975"/>
    </source>
</evidence>
<keyword evidence="6" id="KW-0479">Metal-binding</keyword>
<dbReference type="SMART" id="SM01210">
    <property type="entry name" value="GARS_C"/>
    <property type="match status" value="1"/>
</dbReference>
<evidence type="ECO:0000256" key="2">
    <source>
        <dbReference type="ARBA" id="ARBA00004686"/>
    </source>
</evidence>
<dbReference type="FunCoup" id="A5DIM2">
    <property type="interactions" value="1172"/>
</dbReference>
<dbReference type="Gene3D" id="3.30.1490.20">
    <property type="entry name" value="ATP-grasp fold, A domain"/>
    <property type="match status" value="1"/>
</dbReference>
<dbReference type="GO" id="GO:0004637">
    <property type="term" value="F:phosphoribosylamine-glycine ligase activity"/>
    <property type="evidence" value="ECO:0007669"/>
    <property type="project" value="UniProtKB-EC"/>
</dbReference>
<dbReference type="Gene3D" id="3.30.470.20">
    <property type="entry name" value="ATP-grasp fold, B domain"/>
    <property type="match status" value="1"/>
</dbReference>
<dbReference type="NCBIfam" id="TIGR00878">
    <property type="entry name" value="purM"/>
    <property type="match status" value="1"/>
</dbReference>
<sequence length="814" mass="87102">MVRGCPSQIINLIAQINLVTKPMSALRILVVGNGGREHAIVWRLAQSPTVEHIYVAPGNGGTACSPKVTNVGELSGSPKHFEALKKFALDKKINLVVPGPEQPLVDGISTVFAEIGVPVFGPSAKAAVMEGSKAFSKTFMEKHNIPTARFANFTNYEDAKKHIESVDYKIVLKADGIAAGKGVLIPETKQEALAGLDEIMIQKNFGDAGNEIVIEEFLEGDELSILTISDGYSFFNFPAAQDHKRIGDGDKGLNTGGMGAYAPAPIATPSILKKIDEQIIKPSIDGMRKDGFPMCGILFTGIMLTPQKEPKVLEYNVRFGDPETQTVLPLLSDDTDLAQVMLAAAEHRLDSVELKVKEGQFSTTVVMSAGGYPEAYKKGDTITVKTPIPENSYIFHAGTAEKDGKVVTAGGRVIAATATASTLRSSVDKAYEAVKHVTFEGKYNRQDIAHRAFRDAEGSTKKGVTYAEAGVSVDNGNQLIEVIKAKVKSTARPGADSDLGGFGGLFDLKKSGYPLEDTLLVAATDGVGTKLRVAQIMDIHDTVGIDLVAMNVNDLVVQGAEPLLFLDYFATAKLDIGVAAKFVGGVADGCIQAGCALVGGETSEMPGMYAPGHYDTNGTAVGAVARDRILPQTDKMGPGNVIIGLRSDGVHSNGFSLVRHIIEISDYDYKSVAPWSKSGKTIGEEVLVPTRIYVKQLLPSIRDGDLLGLAHITGGGLVENIPRALPKHLQAEIDMSKWEVPEIFKWFGKQGNVPHEDLLKTFNLGIGMILIVEEEKVEKVMASLKSHNEDPVVIGKLVERKEGPGCVVNVSGLY</sequence>
<evidence type="ECO:0000256" key="13">
    <source>
        <dbReference type="ARBA" id="ARBA00029388"/>
    </source>
</evidence>
<dbReference type="InterPro" id="IPR013815">
    <property type="entry name" value="ATP_grasp_subdomain_1"/>
</dbReference>
<dbReference type="KEGG" id="pgu:PGUG_03123"/>
<accession>A5DIM2</accession>
<gene>
    <name evidence="19" type="ORF">PGUG_03123</name>
</gene>
<keyword evidence="8" id="KW-0658">Purine biosynthesis</keyword>
<dbReference type="FunFam" id="3.90.600.10:FF:000001">
    <property type="entry name" value="Trifunctional purine biosynthetic protein adenosine-3"/>
    <property type="match status" value="1"/>
</dbReference>
<dbReference type="GeneID" id="5126622"/>
<dbReference type="eggNOG" id="KOG0237">
    <property type="taxonomic scope" value="Eukaryota"/>
</dbReference>
<name>A5DIM2_PICGU</name>
<dbReference type="InterPro" id="IPR000115">
    <property type="entry name" value="PRibGlycinamide_synth"/>
</dbReference>
<evidence type="ECO:0000313" key="20">
    <source>
        <dbReference type="Proteomes" id="UP000001997"/>
    </source>
</evidence>
<dbReference type="VEuPathDB" id="FungiDB:PGUG_03123"/>
<evidence type="ECO:0000256" key="6">
    <source>
        <dbReference type="ARBA" id="ARBA00022723"/>
    </source>
</evidence>
<evidence type="ECO:0000256" key="4">
    <source>
        <dbReference type="ARBA" id="ARBA00007423"/>
    </source>
</evidence>
<dbReference type="GO" id="GO:0046872">
    <property type="term" value="F:metal ion binding"/>
    <property type="evidence" value="ECO:0007669"/>
    <property type="project" value="UniProtKB-KW"/>
</dbReference>
<dbReference type="Gene3D" id="3.90.600.10">
    <property type="entry name" value="Phosphoribosylglycinamide synthetase, C-terminal domain"/>
    <property type="match status" value="1"/>
</dbReference>
<dbReference type="Gene3D" id="3.30.1330.10">
    <property type="entry name" value="PurM-like, N-terminal domain"/>
    <property type="match status" value="1"/>
</dbReference>
<evidence type="ECO:0000256" key="15">
    <source>
        <dbReference type="ARBA" id="ARBA00047843"/>
    </source>
</evidence>
<evidence type="ECO:0000256" key="10">
    <source>
        <dbReference type="ARBA" id="ARBA00022842"/>
    </source>
</evidence>
<evidence type="ECO:0000256" key="14">
    <source>
        <dbReference type="ARBA" id="ARBA00029444"/>
    </source>
</evidence>
<dbReference type="InterPro" id="IPR010918">
    <property type="entry name" value="PurM-like_C_dom"/>
</dbReference>
<dbReference type="SUPFAM" id="SSF55326">
    <property type="entry name" value="PurM N-terminal domain-like"/>
    <property type="match status" value="1"/>
</dbReference>
<evidence type="ECO:0000256" key="7">
    <source>
        <dbReference type="ARBA" id="ARBA00022741"/>
    </source>
</evidence>
<dbReference type="GO" id="GO:0006189">
    <property type="term" value="P:'de novo' IMP biosynthetic process"/>
    <property type="evidence" value="ECO:0007669"/>
    <property type="project" value="UniProtKB-UniPathway"/>
</dbReference>
<evidence type="ECO:0000256" key="3">
    <source>
        <dbReference type="ARBA" id="ARBA00005174"/>
    </source>
</evidence>
<comment type="catalytic activity">
    <reaction evidence="15">
        <text>5-phospho-beta-D-ribosylamine + glycine + ATP = N(1)-(5-phospho-beta-D-ribosyl)glycinamide + ADP + phosphate + H(+)</text>
        <dbReference type="Rhea" id="RHEA:17453"/>
        <dbReference type="ChEBI" id="CHEBI:15378"/>
        <dbReference type="ChEBI" id="CHEBI:30616"/>
        <dbReference type="ChEBI" id="CHEBI:43474"/>
        <dbReference type="ChEBI" id="CHEBI:57305"/>
        <dbReference type="ChEBI" id="CHEBI:58681"/>
        <dbReference type="ChEBI" id="CHEBI:143788"/>
        <dbReference type="ChEBI" id="CHEBI:456216"/>
        <dbReference type="EC" id="6.3.4.13"/>
    </reaction>
</comment>
<comment type="similarity">
    <text evidence="4">In the N-terminal section; belongs to the GARS family.</text>
</comment>
<comment type="function">
    <text evidence="13">Catalyzes the second and fifth step in the 'de novo' purine biosynthesis pathway; contains phosphoribosylamine--glycine ligase (GARS) and phosphoribosylformylglycinamidine cyclo-ligase (AIRS) activities.</text>
</comment>
<keyword evidence="5" id="KW-0436">Ligase</keyword>
<dbReference type="Pfam" id="PF02769">
    <property type="entry name" value="AIRS_C"/>
    <property type="match status" value="1"/>
</dbReference>
<evidence type="ECO:0000256" key="9">
    <source>
        <dbReference type="ARBA" id="ARBA00022840"/>
    </source>
</evidence>
<protein>
    <recommendedName>
        <fullName evidence="18">ATP-grasp domain-containing protein</fullName>
    </recommendedName>
</protein>
<dbReference type="InterPro" id="IPR004733">
    <property type="entry name" value="PurM_cligase"/>
</dbReference>
<keyword evidence="11" id="KW-0464">Manganese</keyword>
<dbReference type="Pfam" id="PF00586">
    <property type="entry name" value="AIRS"/>
    <property type="match status" value="1"/>
</dbReference>
<evidence type="ECO:0000256" key="12">
    <source>
        <dbReference type="ARBA" id="ARBA00023268"/>
    </source>
</evidence>
<dbReference type="InParanoid" id="A5DIM2"/>
<dbReference type="PANTHER" id="PTHR10520:SF12">
    <property type="entry name" value="TRIFUNCTIONAL PURINE BIOSYNTHETIC PROTEIN ADENOSINE-3"/>
    <property type="match status" value="1"/>
</dbReference>
<dbReference type="InterPro" id="IPR020559">
    <property type="entry name" value="PRibGlycinamide_synth_CS"/>
</dbReference>
<organism evidence="19 20">
    <name type="scientific">Meyerozyma guilliermondii (strain ATCC 6260 / CBS 566 / DSM 6381 / JCM 1539 / NBRC 10279 / NRRL Y-324)</name>
    <name type="common">Yeast</name>
    <name type="synonym">Candida guilliermondii</name>
    <dbReference type="NCBI Taxonomy" id="294746"/>
    <lineage>
        <taxon>Eukaryota</taxon>
        <taxon>Fungi</taxon>
        <taxon>Dikarya</taxon>
        <taxon>Ascomycota</taxon>
        <taxon>Saccharomycotina</taxon>
        <taxon>Pichiomycetes</taxon>
        <taxon>Debaryomycetaceae</taxon>
        <taxon>Meyerozyma</taxon>
    </lineage>
</organism>
<dbReference type="OrthoDB" id="2018833at2759"/>
<evidence type="ECO:0000256" key="5">
    <source>
        <dbReference type="ARBA" id="ARBA00022598"/>
    </source>
</evidence>
<dbReference type="Pfam" id="PF01071">
    <property type="entry name" value="GARS_A"/>
    <property type="match status" value="1"/>
</dbReference>
<dbReference type="Proteomes" id="UP000001997">
    <property type="component" value="Unassembled WGS sequence"/>
</dbReference>
<proteinExistence type="inferred from homology"/>
<dbReference type="CDD" id="cd02196">
    <property type="entry name" value="PurM"/>
    <property type="match status" value="1"/>
</dbReference>
<dbReference type="Pfam" id="PF02843">
    <property type="entry name" value="GARS_C"/>
    <property type="match status" value="1"/>
</dbReference>
<dbReference type="UniPathway" id="UPA00074">
    <property type="reaction ID" value="UER00125"/>
</dbReference>
<dbReference type="NCBIfam" id="TIGR00877">
    <property type="entry name" value="purD"/>
    <property type="match status" value="1"/>
</dbReference>
<dbReference type="GO" id="GO:0005829">
    <property type="term" value="C:cytosol"/>
    <property type="evidence" value="ECO:0007669"/>
    <property type="project" value="TreeGrafter"/>
</dbReference>
<dbReference type="FunFam" id="3.30.1490.20:FF:000006">
    <property type="entry name" value="phosphoribosylamine--glycine ligase, chloroplastic-like"/>
    <property type="match status" value="1"/>
</dbReference>
<dbReference type="InterPro" id="IPR036676">
    <property type="entry name" value="PurM-like_C_sf"/>
</dbReference>
<dbReference type="STRING" id="294746.A5DIM2"/>
<dbReference type="Pfam" id="PF02844">
    <property type="entry name" value="GARS_N"/>
    <property type="match status" value="1"/>
</dbReference>
<dbReference type="InterPro" id="IPR011054">
    <property type="entry name" value="Rudment_hybrid_motif"/>
</dbReference>
<dbReference type="SUPFAM" id="SSF52440">
    <property type="entry name" value="PreATP-grasp domain"/>
    <property type="match status" value="1"/>
</dbReference>
<dbReference type="InterPro" id="IPR036921">
    <property type="entry name" value="PurM-like_N_sf"/>
</dbReference>
<dbReference type="PROSITE" id="PS50975">
    <property type="entry name" value="ATP_GRASP"/>
    <property type="match status" value="1"/>
</dbReference>
<dbReference type="SUPFAM" id="SSF51246">
    <property type="entry name" value="Rudiment single hybrid motif"/>
    <property type="match status" value="1"/>
</dbReference>
<dbReference type="InterPro" id="IPR016185">
    <property type="entry name" value="PreATP-grasp_dom_sf"/>
</dbReference>
<dbReference type="RefSeq" id="XP_001485394.2">
    <property type="nucleotide sequence ID" value="XM_001485344.1"/>
</dbReference>
<dbReference type="GO" id="GO:0005524">
    <property type="term" value="F:ATP binding"/>
    <property type="evidence" value="ECO:0007669"/>
    <property type="project" value="UniProtKB-UniRule"/>
</dbReference>
<dbReference type="GO" id="GO:0046084">
    <property type="term" value="P:adenine biosynthetic process"/>
    <property type="evidence" value="ECO:0007669"/>
    <property type="project" value="TreeGrafter"/>
</dbReference>
<reference evidence="19 20" key="1">
    <citation type="journal article" date="2009" name="Nature">
        <title>Evolution of pathogenicity and sexual reproduction in eight Candida genomes.</title>
        <authorList>
            <person name="Butler G."/>
            <person name="Rasmussen M.D."/>
            <person name="Lin M.F."/>
            <person name="Santos M.A."/>
            <person name="Sakthikumar S."/>
            <person name="Munro C.A."/>
            <person name="Rheinbay E."/>
            <person name="Grabherr M."/>
            <person name="Forche A."/>
            <person name="Reedy J.L."/>
            <person name="Agrafioti I."/>
            <person name="Arnaud M.B."/>
            <person name="Bates S."/>
            <person name="Brown A.J."/>
            <person name="Brunke S."/>
            <person name="Costanzo M.C."/>
            <person name="Fitzpatrick D.A."/>
            <person name="de Groot P.W."/>
            <person name="Harris D."/>
            <person name="Hoyer L.L."/>
            <person name="Hube B."/>
            <person name="Klis F.M."/>
            <person name="Kodira C."/>
            <person name="Lennard N."/>
            <person name="Logue M.E."/>
            <person name="Martin R."/>
            <person name="Neiman A.M."/>
            <person name="Nikolaou E."/>
            <person name="Quail M.A."/>
            <person name="Quinn J."/>
            <person name="Santos M.C."/>
            <person name="Schmitzberger F.F."/>
            <person name="Sherlock G."/>
            <person name="Shah P."/>
            <person name="Silverstein K.A."/>
            <person name="Skrzypek M.S."/>
            <person name="Soll D."/>
            <person name="Staggs R."/>
            <person name="Stansfield I."/>
            <person name="Stumpf M.P."/>
            <person name="Sudbery P.E."/>
            <person name="Srikantha T."/>
            <person name="Zeng Q."/>
            <person name="Berman J."/>
            <person name="Berriman M."/>
            <person name="Heitman J."/>
            <person name="Gow N.A."/>
            <person name="Lorenz M.C."/>
            <person name="Birren B.W."/>
            <person name="Kellis M."/>
            <person name="Cuomo C.A."/>
        </authorList>
    </citation>
    <scope>NUCLEOTIDE SEQUENCE [LARGE SCALE GENOMIC DNA]</scope>
    <source>
        <strain evidence="20">ATCC 6260 / CBS 566 / DSM 6381 / JCM 1539 / NBRC 10279 / NRRL Y-324</strain>
    </source>
</reference>
<dbReference type="SUPFAM" id="SSF56059">
    <property type="entry name" value="Glutathione synthetase ATP-binding domain-like"/>
    <property type="match status" value="1"/>
</dbReference>
<keyword evidence="9 17" id="KW-0067">ATP-binding</keyword>
<evidence type="ECO:0000256" key="1">
    <source>
        <dbReference type="ARBA" id="ARBA00001946"/>
    </source>
</evidence>
<dbReference type="InterPro" id="IPR011761">
    <property type="entry name" value="ATP-grasp"/>
</dbReference>
<comment type="pathway">
    <text evidence="3">Purine metabolism; IMP biosynthesis via de novo pathway; N(1)-(5-phospho-D-ribosyl)glycinamide from 5-phospho-alpha-D-ribose 1-diphosphate: step 2/2.</text>
</comment>
<evidence type="ECO:0000256" key="8">
    <source>
        <dbReference type="ARBA" id="ARBA00022755"/>
    </source>
</evidence>
<dbReference type="Gene3D" id="3.40.50.20">
    <property type="match status" value="1"/>
</dbReference>
<dbReference type="SMART" id="SM01209">
    <property type="entry name" value="GARS_A"/>
    <property type="match status" value="1"/>
</dbReference>
<comment type="cofactor">
    <cofactor evidence="1">
        <name>Mg(2+)</name>
        <dbReference type="ChEBI" id="CHEBI:18420"/>
    </cofactor>
</comment>
<dbReference type="InterPro" id="IPR037123">
    <property type="entry name" value="PRibGlycinamide_synth_C_sf"/>
</dbReference>
<dbReference type="GO" id="GO:0004641">
    <property type="term" value="F:phosphoribosylformylglycinamidine cyclo-ligase activity"/>
    <property type="evidence" value="ECO:0007669"/>
    <property type="project" value="UniProtKB-EC"/>
</dbReference>
<dbReference type="EMBL" id="CH408157">
    <property type="protein sequence ID" value="EDK39025.2"/>
    <property type="molecule type" value="Genomic_DNA"/>
</dbReference>
<dbReference type="FunFam" id="3.40.50.20:FF:000006">
    <property type="entry name" value="Phosphoribosylamine--glycine ligase, chloroplastic"/>
    <property type="match status" value="1"/>
</dbReference>
<dbReference type="HAMAP" id="MF_00741">
    <property type="entry name" value="AIRS"/>
    <property type="match status" value="1"/>
</dbReference>
<keyword evidence="7 17" id="KW-0547">Nucleotide-binding</keyword>